<evidence type="ECO:0000259" key="3">
    <source>
        <dbReference type="Pfam" id="PF21890"/>
    </source>
</evidence>
<dbReference type="GO" id="GO:0003729">
    <property type="term" value="F:mRNA binding"/>
    <property type="evidence" value="ECO:0007669"/>
    <property type="project" value="TreeGrafter"/>
</dbReference>
<dbReference type="GO" id="GO:0005737">
    <property type="term" value="C:cytoplasm"/>
    <property type="evidence" value="ECO:0007669"/>
    <property type="project" value="TreeGrafter"/>
</dbReference>
<feature type="compositionally biased region" description="Basic residues" evidence="1">
    <location>
        <begin position="113"/>
        <end position="122"/>
    </location>
</feature>
<gene>
    <name evidence="4" type="ORF">NYPRO_LOCUS13045</name>
</gene>
<keyword evidence="2" id="KW-1133">Transmembrane helix</keyword>
<accession>A0A811YRR5</accession>
<keyword evidence="5" id="KW-1185">Reference proteome</keyword>
<sequence length="185" mass="20461">MSHLPHESITVQFAKWLCEAPGEAARSAEEPQLLRGARTCKWFNVRTGLGFLSFFFFFLIFYLFMISKLRMEGFRSLKEGEAGGPPLRRLLKAWSLSGSPPAGVYLSGVGGRPKGRTRRRAGRRDTGATTLPPQPKKGHLCQGISHTVASCPLKAQQAPSSQGKPAYFREEEEIHSPALLPEAQH</sequence>
<organism evidence="4 5">
    <name type="scientific">Nyctereutes procyonoides</name>
    <name type="common">Raccoon dog</name>
    <name type="synonym">Canis procyonoides</name>
    <dbReference type="NCBI Taxonomy" id="34880"/>
    <lineage>
        <taxon>Eukaryota</taxon>
        <taxon>Metazoa</taxon>
        <taxon>Chordata</taxon>
        <taxon>Craniata</taxon>
        <taxon>Vertebrata</taxon>
        <taxon>Euteleostomi</taxon>
        <taxon>Mammalia</taxon>
        <taxon>Eutheria</taxon>
        <taxon>Laurasiatheria</taxon>
        <taxon>Carnivora</taxon>
        <taxon>Caniformia</taxon>
        <taxon>Canidae</taxon>
        <taxon>Nyctereutes</taxon>
    </lineage>
</organism>
<name>A0A811YRR5_NYCPR</name>
<keyword evidence="2" id="KW-0812">Transmembrane</keyword>
<comment type="caution">
    <text evidence="4">The sequence shown here is derived from an EMBL/GenBank/DDBJ whole genome shotgun (WGS) entry which is preliminary data.</text>
</comment>
<reference evidence="4" key="1">
    <citation type="submission" date="2020-12" db="EMBL/GenBank/DDBJ databases">
        <authorList>
            <consortium name="Molecular Ecology Group"/>
        </authorList>
    </citation>
    <scope>NUCLEOTIDE SEQUENCE</scope>
    <source>
        <strain evidence="4">TBG_1078</strain>
    </source>
</reference>
<dbReference type="InterPro" id="IPR051373">
    <property type="entry name" value="Lin-28_RNA-binding"/>
</dbReference>
<keyword evidence="2" id="KW-0472">Membrane</keyword>
<dbReference type="PANTHER" id="PTHR46109:SF2">
    <property type="entry name" value="PROTEIN LIN-28 HOMOLOG A"/>
    <property type="match status" value="1"/>
</dbReference>
<dbReference type="GO" id="GO:0031054">
    <property type="term" value="P:pre-miRNA processing"/>
    <property type="evidence" value="ECO:0007669"/>
    <property type="project" value="TreeGrafter"/>
</dbReference>
<dbReference type="PANTHER" id="PTHR46109">
    <property type="entry name" value="PROTEIN LIN-28"/>
    <property type="match status" value="1"/>
</dbReference>
<feature type="domain" description="Lin-28A-like second zinc knuckle" evidence="3">
    <location>
        <begin position="135"/>
        <end position="165"/>
    </location>
</feature>
<feature type="region of interest" description="Disordered" evidence="1">
    <location>
        <begin position="107"/>
        <end position="140"/>
    </location>
</feature>
<feature type="region of interest" description="Disordered" evidence="1">
    <location>
        <begin position="152"/>
        <end position="185"/>
    </location>
</feature>
<dbReference type="EMBL" id="CAJHUB010000749">
    <property type="protein sequence ID" value="CAD7680246.1"/>
    <property type="molecule type" value="Genomic_DNA"/>
</dbReference>
<feature type="transmembrane region" description="Helical" evidence="2">
    <location>
        <begin position="48"/>
        <end position="66"/>
    </location>
</feature>
<evidence type="ECO:0000256" key="2">
    <source>
        <dbReference type="SAM" id="Phobius"/>
    </source>
</evidence>
<evidence type="ECO:0000256" key="1">
    <source>
        <dbReference type="SAM" id="MobiDB-lite"/>
    </source>
</evidence>
<dbReference type="Pfam" id="PF21890">
    <property type="entry name" value="Lin-28A-like_zf-CCHC_2"/>
    <property type="match status" value="1"/>
</dbReference>
<proteinExistence type="predicted"/>
<evidence type="ECO:0000313" key="4">
    <source>
        <dbReference type="EMBL" id="CAD7680246.1"/>
    </source>
</evidence>
<dbReference type="GO" id="GO:0005634">
    <property type="term" value="C:nucleus"/>
    <property type="evidence" value="ECO:0007669"/>
    <property type="project" value="TreeGrafter"/>
</dbReference>
<evidence type="ECO:0000313" key="5">
    <source>
        <dbReference type="Proteomes" id="UP000645828"/>
    </source>
</evidence>
<dbReference type="InterPro" id="IPR054081">
    <property type="entry name" value="Lin-28A-like_Znf-CCHC_2"/>
</dbReference>
<dbReference type="Proteomes" id="UP000645828">
    <property type="component" value="Unassembled WGS sequence"/>
</dbReference>
<dbReference type="AlphaFoldDB" id="A0A811YRR5"/>
<protein>
    <submittedName>
        <fullName evidence="4">(raccoon dog) hypothetical protein</fullName>
    </submittedName>
</protein>